<keyword evidence="4" id="KW-0804">Transcription</keyword>
<dbReference type="InterPro" id="IPR005119">
    <property type="entry name" value="LysR_subst-bd"/>
</dbReference>
<dbReference type="GO" id="GO:0003700">
    <property type="term" value="F:DNA-binding transcription factor activity"/>
    <property type="evidence" value="ECO:0007669"/>
    <property type="project" value="InterPro"/>
</dbReference>
<keyword evidence="2" id="KW-0805">Transcription regulation</keyword>
<evidence type="ECO:0000256" key="4">
    <source>
        <dbReference type="ARBA" id="ARBA00023163"/>
    </source>
</evidence>
<keyword evidence="3" id="KW-0238">DNA-binding</keyword>
<dbReference type="Gene3D" id="3.40.190.10">
    <property type="entry name" value="Periplasmic binding protein-like II"/>
    <property type="match status" value="2"/>
</dbReference>
<accession>A0A3S0HFE7</accession>
<evidence type="ECO:0000256" key="2">
    <source>
        <dbReference type="ARBA" id="ARBA00023015"/>
    </source>
</evidence>
<name>A0A3S0HFE7_STEMA</name>
<sequence length="293" mass="31563">MFFDHDLLRAFVAVVETGGFTKAGERMNLSQSAISHQIRRLEEQAGSALLKRTTRSVTLTEDGEDFLRHAEQILAAQSLLVRRFQKAPVTGAVRLGVPETYAGDRLTAMLSRFSRRFPAVRLDVAVESYGALNEQIQAGTLDLAVNLFLQEDVEWPVLRRTRFVWAIGSGFEHEPEKALPLALAPSPCTHRDVCIEALVDAGLEWRVTFTSASQQGLRSAAKSGLAITVALQDDVQDGLVIAGEGLGLPALPAASFRLMRSAAARTPAIEALEEQLLGAGDGACSVRGLSAVG</sequence>
<proteinExistence type="inferred from homology"/>
<comment type="similarity">
    <text evidence="1">Belongs to the LysR transcriptional regulatory family.</text>
</comment>
<dbReference type="SUPFAM" id="SSF53850">
    <property type="entry name" value="Periplasmic binding protein-like II"/>
    <property type="match status" value="1"/>
</dbReference>
<evidence type="ECO:0000313" key="6">
    <source>
        <dbReference type="EMBL" id="RTQ87586.1"/>
    </source>
</evidence>
<dbReference type="InterPro" id="IPR036388">
    <property type="entry name" value="WH-like_DNA-bd_sf"/>
</dbReference>
<protein>
    <submittedName>
        <fullName evidence="6">LysR family transcriptional regulator</fullName>
    </submittedName>
</protein>
<organism evidence="6 7">
    <name type="scientific">Stenotrophomonas maltophilia</name>
    <name type="common">Pseudomonas maltophilia</name>
    <name type="synonym">Xanthomonas maltophilia</name>
    <dbReference type="NCBI Taxonomy" id="40324"/>
    <lineage>
        <taxon>Bacteria</taxon>
        <taxon>Pseudomonadati</taxon>
        <taxon>Pseudomonadota</taxon>
        <taxon>Gammaproteobacteria</taxon>
        <taxon>Lysobacterales</taxon>
        <taxon>Lysobacteraceae</taxon>
        <taxon>Stenotrophomonas</taxon>
        <taxon>Stenotrophomonas maltophilia group</taxon>
    </lineage>
</organism>
<evidence type="ECO:0000313" key="7">
    <source>
        <dbReference type="Proteomes" id="UP000271705"/>
    </source>
</evidence>
<evidence type="ECO:0000256" key="3">
    <source>
        <dbReference type="ARBA" id="ARBA00023125"/>
    </source>
</evidence>
<dbReference type="Pfam" id="PF00126">
    <property type="entry name" value="HTH_1"/>
    <property type="match status" value="1"/>
</dbReference>
<dbReference type="EMBL" id="RXLZ01000045">
    <property type="protein sequence ID" value="RTQ87586.1"/>
    <property type="molecule type" value="Genomic_DNA"/>
</dbReference>
<reference evidence="6 7" key="1">
    <citation type="submission" date="2018-12" db="EMBL/GenBank/DDBJ databases">
        <authorList>
            <person name="Kartti S."/>
            <person name="Manni A."/>
            <person name="Chemao El Fihri M.W."/>
            <person name="Laamarti M."/>
            <person name="Temsamani L."/>
            <person name="El Jamali J.E."/>
            <person name="Ouadghiri M."/>
            <person name="Ibrahimi A."/>
            <person name="Filati-Maltouf A."/>
        </authorList>
    </citation>
    <scope>NUCLEOTIDE SEQUENCE [LARGE SCALE GENOMIC DNA]</scope>
    <source>
        <strain evidence="6 7">MDMC339</strain>
    </source>
</reference>
<evidence type="ECO:0000259" key="5">
    <source>
        <dbReference type="PROSITE" id="PS50931"/>
    </source>
</evidence>
<gene>
    <name evidence="6" type="ORF">EKL94_15080</name>
</gene>
<dbReference type="GO" id="GO:0003677">
    <property type="term" value="F:DNA binding"/>
    <property type="evidence" value="ECO:0007669"/>
    <property type="project" value="UniProtKB-KW"/>
</dbReference>
<dbReference type="AlphaFoldDB" id="A0A3S0HFE7"/>
<evidence type="ECO:0000256" key="1">
    <source>
        <dbReference type="ARBA" id="ARBA00009437"/>
    </source>
</evidence>
<dbReference type="InterPro" id="IPR050176">
    <property type="entry name" value="LTTR"/>
</dbReference>
<dbReference type="RefSeq" id="WP_126929692.1">
    <property type="nucleotide sequence ID" value="NZ_RXLZ01000045.1"/>
</dbReference>
<dbReference type="PANTHER" id="PTHR30579">
    <property type="entry name" value="TRANSCRIPTIONAL REGULATOR"/>
    <property type="match status" value="1"/>
</dbReference>
<dbReference type="PROSITE" id="PS50931">
    <property type="entry name" value="HTH_LYSR"/>
    <property type="match status" value="1"/>
</dbReference>
<dbReference type="PRINTS" id="PR00039">
    <property type="entry name" value="HTHLYSR"/>
</dbReference>
<feature type="domain" description="HTH lysR-type" evidence="5">
    <location>
        <begin position="3"/>
        <end position="60"/>
    </location>
</feature>
<dbReference type="InterPro" id="IPR000847">
    <property type="entry name" value="LysR_HTH_N"/>
</dbReference>
<dbReference type="Proteomes" id="UP000271705">
    <property type="component" value="Unassembled WGS sequence"/>
</dbReference>
<dbReference type="PANTHER" id="PTHR30579:SF7">
    <property type="entry name" value="HTH-TYPE TRANSCRIPTIONAL REGULATOR LRHA-RELATED"/>
    <property type="match status" value="1"/>
</dbReference>
<dbReference type="Pfam" id="PF03466">
    <property type="entry name" value="LysR_substrate"/>
    <property type="match status" value="1"/>
</dbReference>
<dbReference type="Gene3D" id="1.10.10.10">
    <property type="entry name" value="Winged helix-like DNA-binding domain superfamily/Winged helix DNA-binding domain"/>
    <property type="match status" value="1"/>
</dbReference>
<dbReference type="InterPro" id="IPR036390">
    <property type="entry name" value="WH_DNA-bd_sf"/>
</dbReference>
<comment type="caution">
    <text evidence="6">The sequence shown here is derived from an EMBL/GenBank/DDBJ whole genome shotgun (WGS) entry which is preliminary data.</text>
</comment>
<dbReference type="SUPFAM" id="SSF46785">
    <property type="entry name" value="Winged helix' DNA-binding domain"/>
    <property type="match status" value="1"/>
</dbReference>
<dbReference type="FunFam" id="1.10.10.10:FF:000001">
    <property type="entry name" value="LysR family transcriptional regulator"/>
    <property type="match status" value="1"/>
</dbReference>